<gene>
    <name evidence="2" type="ORF">GCM10010446_23580</name>
</gene>
<evidence type="ECO:0000313" key="2">
    <source>
        <dbReference type="EMBL" id="GAA2937561.1"/>
    </source>
</evidence>
<feature type="region of interest" description="Disordered" evidence="1">
    <location>
        <begin position="1"/>
        <end position="43"/>
    </location>
</feature>
<feature type="compositionally biased region" description="Low complexity" evidence="1">
    <location>
        <begin position="89"/>
        <end position="100"/>
    </location>
</feature>
<feature type="region of interest" description="Disordered" evidence="1">
    <location>
        <begin position="68"/>
        <end position="108"/>
    </location>
</feature>
<organism evidence="2 3">
    <name type="scientific">Streptomyces enissocaesilis</name>
    <dbReference type="NCBI Taxonomy" id="332589"/>
    <lineage>
        <taxon>Bacteria</taxon>
        <taxon>Bacillati</taxon>
        <taxon>Actinomycetota</taxon>
        <taxon>Actinomycetes</taxon>
        <taxon>Kitasatosporales</taxon>
        <taxon>Streptomycetaceae</taxon>
        <taxon>Streptomyces</taxon>
        <taxon>Streptomyces rochei group</taxon>
    </lineage>
</organism>
<protein>
    <submittedName>
        <fullName evidence="2">Uncharacterized protein</fullName>
    </submittedName>
</protein>
<sequence>MTPPKPYPPYAGRVDGAGPSACLSGIAGEHPARDSRKRGAGETWPYSFSDLLEEFLRRLERIETDFHRRSQAVGNRTEPWSPGLPPAVSGTSGTSGTTEGSRGRARHA</sequence>
<accession>A0ABP6JM18</accession>
<evidence type="ECO:0000313" key="3">
    <source>
        <dbReference type="Proteomes" id="UP001500403"/>
    </source>
</evidence>
<dbReference type="Proteomes" id="UP001500403">
    <property type="component" value="Unassembled WGS sequence"/>
</dbReference>
<dbReference type="EMBL" id="BAAAUD010000021">
    <property type="protein sequence ID" value="GAA2937561.1"/>
    <property type="molecule type" value="Genomic_DNA"/>
</dbReference>
<proteinExistence type="predicted"/>
<keyword evidence="3" id="KW-1185">Reference proteome</keyword>
<reference evidence="3" key="1">
    <citation type="journal article" date="2019" name="Int. J. Syst. Evol. Microbiol.">
        <title>The Global Catalogue of Microorganisms (GCM) 10K type strain sequencing project: providing services to taxonomists for standard genome sequencing and annotation.</title>
        <authorList>
            <consortium name="The Broad Institute Genomics Platform"/>
            <consortium name="The Broad Institute Genome Sequencing Center for Infectious Disease"/>
            <person name="Wu L."/>
            <person name="Ma J."/>
        </authorList>
    </citation>
    <scope>NUCLEOTIDE SEQUENCE [LARGE SCALE GENOMIC DNA]</scope>
    <source>
        <strain evidence="3">JCM 9088</strain>
    </source>
</reference>
<name>A0ABP6JM18_9ACTN</name>
<evidence type="ECO:0000256" key="1">
    <source>
        <dbReference type="SAM" id="MobiDB-lite"/>
    </source>
</evidence>
<feature type="compositionally biased region" description="Basic and acidic residues" evidence="1">
    <location>
        <begin position="30"/>
        <end position="40"/>
    </location>
</feature>
<comment type="caution">
    <text evidence="2">The sequence shown here is derived from an EMBL/GenBank/DDBJ whole genome shotgun (WGS) entry which is preliminary data.</text>
</comment>